<protein>
    <submittedName>
        <fullName evidence="1">Uncharacterized protein</fullName>
    </submittedName>
</protein>
<reference evidence="1 2" key="1">
    <citation type="submission" date="2016-11" db="EMBL/GenBank/DDBJ databases">
        <authorList>
            <person name="Jaros S."/>
            <person name="Januszkiewicz K."/>
            <person name="Wedrychowicz H."/>
        </authorList>
    </citation>
    <scope>NUCLEOTIDE SEQUENCE [LARGE SCALE GENOMIC DNA]</scope>
    <source>
        <strain evidence="1 2">CECT 7868</strain>
    </source>
</reference>
<keyword evidence="2" id="KW-1185">Reference proteome</keyword>
<accession>A0A1M5Z9Q0</accession>
<gene>
    <name evidence="1" type="ORF">VA7868_02465</name>
</gene>
<organism evidence="1 2">
    <name type="scientific">Vibrio aerogenes CECT 7868</name>
    <dbReference type="NCBI Taxonomy" id="1216006"/>
    <lineage>
        <taxon>Bacteria</taxon>
        <taxon>Pseudomonadati</taxon>
        <taxon>Pseudomonadota</taxon>
        <taxon>Gammaproteobacteria</taxon>
        <taxon>Vibrionales</taxon>
        <taxon>Vibrionaceae</taxon>
        <taxon>Vibrio</taxon>
    </lineage>
</organism>
<dbReference type="Proteomes" id="UP000184608">
    <property type="component" value="Unassembled WGS sequence"/>
</dbReference>
<dbReference type="AlphaFoldDB" id="A0A1M5Z9Q0"/>
<sequence length="55" mass="5685">MSGKTTDEVTLSLFVAPCDDVAHNSSGEKQRISGGSNALKAACAQMTLQQPLCSS</sequence>
<proteinExistence type="predicted"/>
<evidence type="ECO:0000313" key="1">
    <source>
        <dbReference type="EMBL" id="SHI20939.1"/>
    </source>
</evidence>
<evidence type="ECO:0000313" key="2">
    <source>
        <dbReference type="Proteomes" id="UP000184608"/>
    </source>
</evidence>
<name>A0A1M5Z9Q0_9VIBR</name>
<dbReference type="EMBL" id="FQXZ01000025">
    <property type="protein sequence ID" value="SHI20939.1"/>
    <property type="molecule type" value="Genomic_DNA"/>
</dbReference>